<dbReference type="EMBL" id="CP082275">
    <property type="protein sequence ID" value="USH03722.1"/>
    <property type="molecule type" value="Genomic_DNA"/>
</dbReference>
<keyword evidence="3" id="KW-1185">Reference proteome</keyword>
<evidence type="ECO:0000313" key="2">
    <source>
        <dbReference type="EMBL" id="USH03722.1"/>
    </source>
</evidence>
<evidence type="ECO:0000256" key="1">
    <source>
        <dbReference type="SAM" id="Coils"/>
    </source>
</evidence>
<dbReference type="Proteomes" id="UP001056255">
    <property type="component" value="Chromosome I"/>
</dbReference>
<proteinExistence type="predicted"/>
<sequence>MSVAEDAISALQEAAAAYHGKIDDINNQLDAKKQELDASIAALGARLVWAGGPNGHSLGEGLVDMDLSSTHLEANSVYATVTGAEITINKAGLYMLHGFVLQHSGGGQRYLVVLINGEVYQFTHSGSFGGWSTGYPSVLHKFSEGDVVKIQVQVFGSNLYRAHSHGRHTRVHLLYLGGLA</sequence>
<evidence type="ECO:0000313" key="3">
    <source>
        <dbReference type="Proteomes" id="UP001056255"/>
    </source>
</evidence>
<organism evidence="2 3">
    <name type="scientific">Grimontia kaedaensis</name>
    <dbReference type="NCBI Taxonomy" id="2872157"/>
    <lineage>
        <taxon>Bacteria</taxon>
        <taxon>Pseudomonadati</taxon>
        <taxon>Pseudomonadota</taxon>
        <taxon>Gammaproteobacteria</taxon>
        <taxon>Vibrionales</taxon>
        <taxon>Vibrionaceae</taxon>
        <taxon>Grimontia</taxon>
    </lineage>
</organism>
<name>A0ABY4WXK2_9GAMM</name>
<keyword evidence="1" id="KW-0175">Coiled coil</keyword>
<evidence type="ECO:0008006" key="4">
    <source>
        <dbReference type="Google" id="ProtNLM"/>
    </source>
</evidence>
<protein>
    <recommendedName>
        <fullName evidence="4">C1q domain-containing protein</fullName>
    </recommendedName>
</protein>
<accession>A0ABY4WXK2</accession>
<gene>
    <name evidence="2" type="ORF">K6Q96_06935</name>
</gene>
<feature type="coiled-coil region" evidence="1">
    <location>
        <begin position="15"/>
        <end position="42"/>
    </location>
</feature>
<reference evidence="2" key="1">
    <citation type="submission" date="2021-08" db="EMBL/GenBank/DDBJ databases">
        <authorList>
            <person name="Sakaguchi M."/>
            <person name="Kikuchi T."/>
            <person name="Urbanczyk H."/>
        </authorList>
    </citation>
    <scope>NUCLEOTIDE SEQUENCE</scope>
    <source>
        <strain evidence="2">020920N</strain>
    </source>
</reference>
<dbReference type="RefSeq" id="WP_251878975.1">
    <property type="nucleotide sequence ID" value="NZ_CP082275.1"/>
</dbReference>